<evidence type="ECO:0000313" key="2">
    <source>
        <dbReference type="Proteomes" id="UP001141806"/>
    </source>
</evidence>
<organism evidence="1 2">
    <name type="scientific">Protea cynaroides</name>
    <dbReference type="NCBI Taxonomy" id="273540"/>
    <lineage>
        <taxon>Eukaryota</taxon>
        <taxon>Viridiplantae</taxon>
        <taxon>Streptophyta</taxon>
        <taxon>Embryophyta</taxon>
        <taxon>Tracheophyta</taxon>
        <taxon>Spermatophyta</taxon>
        <taxon>Magnoliopsida</taxon>
        <taxon>Proteales</taxon>
        <taxon>Proteaceae</taxon>
        <taxon>Protea</taxon>
    </lineage>
</organism>
<reference evidence="1" key="1">
    <citation type="journal article" date="2023" name="Plant J.">
        <title>The genome of the king protea, Protea cynaroides.</title>
        <authorList>
            <person name="Chang J."/>
            <person name="Duong T.A."/>
            <person name="Schoeman C."/>
            <person name="Ma X."/>
            <person name="Roodt D."/>
            <person name="Barker N."/>
            <person name="Li Z."/>
            <person name="Van de Peer Y."/>
            <person name="Mizrachi E."/>
        </authorList>
    </citation>
    <scope>NUCLEOTIDE SEQUENCE</scope>
    <source>
        <tissue evidence="1">Young leaves</tissue>
    </source>
</reference>
<name>A0A9Q0JWN2_9MAGN</name>
<protein>
    <submittedName>
        <fullName evidence="1">Uncharacterized protein</fullName>
    </submittedName>
</protein>
<dbReference type="Proteomes" id="UP001141806">
    <property type="component" value="Unassembled WGS sequence"/>
</dbReference>
<gene>
    <name evidence="1" type="ORF">NE237_030087</name>
</gene>
<accession>A0A9Q0JWN2</accession>
<keyword evidence="2" id="KW-1185">Reference proteome</keyword>
<dbReference type="EMBL" id="JAMYWD010000012">
    <property type="protein sequence ID" value="KAJ4953255.1"/>
    <property type="molecule type" value="Genomic_DNA"/>
</dbReference>
<proteinExistence type="predicted"/>
<sequence length="110" mass="12389">MAYGVIVIVVGYTPTPKASYDNPSCVEIQSKPLDWKFRSPHTSNEGGETHWLLKRNPRFLGIMFAGYLPLLACERYRLNSSGVFSEENPNNFIFGGSNYAIYGIERNPNP</sequence>
<dbReference type="AlphaFoldDB" id="A0A9Q0JWN2"/>
<comment type="caution">
    <text evidence="1">The sequence shown here is derived from an EMBL/GenBank/DDBJ whole genome shotgun (WGS) entry which is preliminary data.</text>
</comment>
<evidence type="ECO:0000313" key="1">
    <source>
        <dbReference type="EMBL" id="KAJ4953255.1"/>
    </source>
</evidence>